<protein>
    <submittedName>
        <fullName evidence="1">Uncharacterized protein</fullName>
    </submittedName>
</protein>
<dbReference type="EMBL" id="JBJKFK010002699">
    <property type="protein sequence ID" value="KAL3310711.1"/>
    <property type="molecule type" value="Genomic_DNA"/>
</dbReference>
<name>A0ABD2PTE7_9PLAT</name>
<accession>A0ABD2PTE7</accession>
<evidence type="ECO:0000313" key="1">
    <source>
        <dbReference type="EMBL" id="KAL3310711.1"/>
    </source>
</evidence>
<sequence>MKLESFTQSLKSPLYVRMLALKAPETFQRPAYLVRWALQIQQRALVRMTNRSLFESLVQQAHVLGSIQGHLRQVLKNLHTLNELSSVTYSDECSDEFKAKVVEKFRDFSRFICDTSFSDAILPRSGSPHCKFTANGAEMEPRDEDLMDEESISSFLEVFLDQSRPKENFSMIHALNEAFSSHNPSIVELQTFFLFFSITSPLQPKLVELLRSQLRELSSFKHLNQASDRCSNAFLGRTIEQLGSDTSGCIQSLEAFTATMNGIISDNRQLIKNLRMPSRKVWRQPFAK</sequence>
<proteinExistence type="predicted"/>
<evidence type="ECO:0000313" key="2">
    <source>
        <dbReference type="Proteomes" id="UP001626550"/>
    </source>
</evidence>
<dbReference type="Proteomes" id="UP001626550">
    <property type="component" value="Unassembled WGS sequence"/>
</dbReference>
<comment type="caution">
    <text evidence="1">The sequence shown here is derived from an EMBL/GenBank/DDBJ whole genome shotgun (WGS) entry which is preliminary data.</text>
</comment>
<reference evidence="1 2" key="1">
    <citation type="submission" date="2024-11" db="EMBL/GenBank/DDBJ databases">
        <title>Adaptive evolution of stress response genes in parasites aligns with host niche diversity.</title>
        <authorList>
            <person name="Hahn C."/>
            <person name="Resl P."/>
        </authorList>
    </citation>
    <scope>NUCLEOTIDE SEQUENCE [LARGE SCALE GENOMIC DNA]</scope>
    <source>
        <strain evidence="1">EGGRZ-B1_66</strain>
        <tissue evidence="1">Body</tissue>
    </source>
</reference>
<gene>
    <name evidence="1" type="ORF">Ciccas_010719</name>
</gene>
<dbReference type="AlphaFoldDB" id="A0ABD2PTE7"/>
<keyword evidence="2" id="KW-1185">Reference proteome</keyword>
<organism evidence="1 2">
    <name type="scientific">Cichlidogyrus casuarinus</name>
    <dbReference type="NCBI Taxonomy" id="1844966"/>
    <lineage>
        <taxon>Eukaryota</taxon>
        <taxon>Metazoa</taxon>
        <taxon>Spiralia</taxon>
        <taxon>Lophotrochozoa</taxon>
        <taxon>Platyhelminthes</taxon>
        <taxon>Monogenea</taxon>
        <taxon>Monopisthocotylea</taxon>
        <taxon>Dactylogyridea</taxon>
        <taxon>Ancyrocephalidae</taxon>
        <taxon>Cichlidogyrus</taxon>
    </lineage>
</organism>